<dbReference type="AlphaFoldDB" id="A0A382NBY3"/>
<dbReference type="EMBL" id="UINC01099436">
    <property type="protein sequence ID" value="SVC58713.1"/>
    <property type="molecule type" value="Genomic_DNA"/>
</dbReference>
<feature type="transmembrane region" description="Helical" evidence="1">
    <location>
        <begin position="5"/>
        <end position="21"/>
    </location>
</feature>
<reference evidence="2" key="1">
    <citation type="submission" date="2018-05" db="EMBL/GenBank/DDBJ databases">
        <authorList>
            <person name="Lanie J.A."/>
            <person name="Ng W.-L."/>
            <person name="Kazmierczak K.M."/>
            <person name="Andrzejewski T.M."/>
            <person name="Davidsen T.M."/>
            <person name="Wayne K.J."/>
            <person name="Tettelin H."/>
            <person name="Glass J.I."/>
            <person name="Rusch D."/>
            <person name="Podicherti R."/>
            <person name="Tsui H.-C.T."/>
            <person name="Winkler M.E."/>
        </authorList>
    </citation>
    <scope>NUCLEOTIDE SEQUENCE</scope>
</reference>
<gene>
    <name evidence="2" type="ORF">METZ01_LOCUS311567</name>
</gene>
<evidence type="ECO:0000256" key="1">
    <source>
        <dbReference type="SAM" id="Phobius"/>
    </source>
</evidence>
<organism evidence="2">
    <name type="scientific">marine metagenome</name>
    <dbReference type="NCBI Taxonomy" id="408172"/>
    <lineage>
        <taxon>unclassified sequences</taxon>
        <taxon>metagenomes</taxon>
        <taxon>ecological metagenomes</taxon>
    </lineage>
</organism>
<sequence>MITLAIIFGILIFIGVCYYINETYKANFGEGFLATTGAAFVYLSAGLYVIATFGLNEQPGELLDLWYNVYIFQTEDWISGLAYLGLILFIIGWNMNIKASTINWGTFTTFIQAIVGAATFAIMLLIILFFAASKSSKK</sequence>
<feature type="transmembrane region" description="Helical" evidence="1">
    <location>
        <begin position="77"/>
        <end position="95"/>
    </location>
</feature>
<evidence type="ECO:0000313" key="2">
    <source>
        <dbReference type="EMBL" id="SVC58713.1"/>
    </source>
</evidence>
<protein>
    <submittedName>
        <fullName evidence="2">Uncharacterized protein</fullName>
    </submittedName>
</protein>
<feature type="transmembrane region" description="Helical" evidence="1">
    <location>
        <begin position="33"/>
        <end position="56"/>
    </location>
</feature>
<keyword evidence="1" id="KW-1133">Transmembrane helix</keyword>
<keyword evidence="1" id="KW-0472">Membrane</keyword>
<keyword evidence="1" id="KW-0812">Transmembrane</keyword>
<proteinExistence type="predicted"/>
<feature type="transmembrane region" description="Helical" evidence="1">
    <location>
        <begin position="107"/>
        <end position="132"/>
    </location>
</feature>
<accession>A0A382NBY3</accession>
<name>A0A382NBY3_9ZZZZ</name>